<evidence type="ECO:0000313" key="1">
    <source>
        <dbReference type="EMBL" id="KFD49997.1"/>
    </source>
</evidence>
<evidence type="ECO:0000313" key="2">
    <source>
        <dbReference type="Proteomes" id="UP000030764"/>
    </source>
</evidence>
<proteinExistence type="predicted"/>
<keyword evidence="2" id="KW-1185">Reference proteome</keyword>
<protein>
    <submittedName>
        <fullName evidence="1">Uncharacterized protein</fullName>
    </submittedName>
</protein>
<gene>
    <name evidence="1" type="ORF">M513_09090</name>
</gene>
<accession>A0A085LYF1</accession>
<dbReference type="PANTHER" id="PTHR35573">
    <property type="entry name" value="PROTEIN CBG22129"/>
    <property type="match status" value="1"/>
</dbReference>
<organism evidence="1 2">
    <name type="scientific">Trichuris suis</name>
    <name type="common">pig whipworm</name>
    <dbReference type="NCBI Taxonomy" id="68888"/>
    <lineage>
        <taxon>Eukaryota</taxon>
        <taxon>Metazoa</taxon>
        <taxon>Ecdysozoa</taxon>
        <taxon>Nematoda</taxon>
        <taxon>Enoplea</taxon>
        <taxon>Dorylaimia</taxon>
        <taxon>Trichinellida</taxon>
        <taxon>Trichuridae</taxon>
        <taxon>Trichuris</taxon>
    </lineage>
</organism>
<dbReference type="AlphaFoldDB" id="A0A085LYF1"/>
<dbReference type="EMBL" id="KL363260">
    <property type="protein sequence ID" value="KFD49997.1"/>
    <property type="molecule type" value="Genomic_DNA"/>
</dbReference>
<name>A0A085LYF1_9BILA</name>
<reference evidence="1 2" key="1">
    <citation type="journal article" date="2014" name="Nat. Genet.">
        <title>Genome and transcriptome of the porcine whipworm Trichuris suis.</title>
        <authorList>
            <person name="Jex A.R."/>
            <person name="Nejsum P."/>
            <person name="Schwarz E.M."/>
            <person name="Hu L."/>
            <person name="Young N.D."/>
            <person name="Hall R.S."/>
            <person name="Korhonen P.K."/>
            <person name="Liao S."/>
            <person name="Thamsborg S."/>
            <person name="Xia J."/>
            <person name="Xu P."/>
            <person name="Wang S."/>
            <person name="Scheerlinck J.P."/>
            <person name="Hofmann A."/>
            <person name="Sternberg P.W."/>
            <person name="Wang J."/>
            <person name="Gasser R.B."/>
        </authorList>
    </citation>
    <scope>NUCLEOTIDE SEQUENCE [LARGE SCALE GENOMIC DNA]</scope>
    <source>
        <strain evidence="1">DCEP-RM93M</strain>
    </source>
</reference>
<sequence length="262" mass="29317">MENACLGKRALKRYPFPSNAGRLGHVYAVIFFSIHRSDVAATAAVLRPNDAIFLPSKQQFEENLFSPKKVIAHTFNYHCGSYRQATDSRVHLRTCDPKIACLPPNNADQQLYFTECRLTERARTLTIDSVLPKTENGNISYPLDFSKQVLIFEVTGRNSGTEVSTLLMDLELQQFIGLKPTSCKWLSIPVGPFLRNIDAGLEAPIHSGDAVLQIKLTLDNTHPFLLIFSSGNYYAVNAKLKDGSYEKPTAIGCLRMEFMIVK</sequence>
<dbReference type="Proteomes" id="UP000030764">
    <property type="component" value="Unassembled WGS sequence"/>
</dbReference>